<evidence type="ECO:0000313" key="2">
    <source>
        <dbReference type="EMBL" id="MED6199115.1"/>
    </source>
</evidence>
<evidence type="ECO:0000313" key="3">
    <source>
        <dbReference type="Proteomes" id="UP001341840"/>
    </source>
</evidence>
<accession>A0ABU6XQR3</accession>
<comment type="caution">
    <text evidence="2">The sequence shown here is derived from an EMBL/GenBank/DDBJ whole genome shotgun (WGS) entry which is preliminary data.</text>
</comment>
<keyword evidence="3" id="KW-1185">Reference proteome</keyword>
<dbReference type="EMBL" id="JASCZI010212321">
    <property type="protein sequence ID" value="MED6199115.1"/>
    <property type="molecule type" value="Genomic_DNA"/>
</dbReference>
<proteinExistence type="predicted"/>
<feature type="compositionally biased region" description="Basic and acidic residues" evidence="1">
    <location>
        <begin position="17"/>
        <end position="26"/>
    </location>
</feature>
<protein>
    <submittedName>
        <fullName evidence="2">Uncharacterized protein</fullName>
    </submittedName>
</protein>
<gene>
    <name evidence="2" type="ORF">PIB30_072892</name>
</gene>
<feature type="region of interest" description="Disordered" evidence="1">
    <location>
        <begin position="17"/>
        <end position="47"/>
    </location>
</feature>
<reference evidence="2 3" key="1">
    <citation type="journal article" date="2023" name="Plants (Basel)">
        <title>Bridging the Gap: Combining Genomics and Transcriptomics Approaches to Understand Stylosanthes scabra, an Orphan Legume from the Brazilian Caatinga.</title>
        <authorList>
            <person name="Ferreira-Neto J.R.C."/>
            <person name="da Silva M.D."/>
            <person name="Binneck E."/>
            <person name="de Melo N.F."/>
            <person name="da Silva R.H."/>
            <person name="de Melo A.L.T.M."/>
            <person name="Pandolfi V."/>
            <person name="Bustamante F.O."/>
            <person name="Brasileiro-Vidal A.C."/>
            <person name="Benko-Iseppon A.M."/>
        </authorList>
    </citation>
    <scope>NUCLEOTIDE SEQUENCE [LARGE SCALE GENOMIC DNA]</scope>
    <source>
        <tissue evidence="2">Leaves</tissue>
    </source>
</reference>
<name>A0ABU6XQR3_9FABA</name>
<evidence type="ECO:0000256" key="1">
    <source>
        <dbReference type="SAM" id="MobiDB-lite"/>
    </source>
</evidence>
<organism evidence="2 3">
    <name type="scientific">Stylosanthes scabra</name>
    <dbReference type="NCBI Taxonomy" id="79078"/>
    <lineage>
        <taxon>Eukaryota</taxon>
        <taxon>Viridiplantae</taxon>
        <taxon>Streptophyta</taxon>
        <taxon>Embryophyta</taxon>
        <taxon>Tracheophyta</taxon>
        <taxon>Spermatophyta</taxon>
        <taxon>Magnoliopsida</taxon>
        <taxon>eudicotyledons</taxon>
        <taxon>Gunneridae</taxon>
        <taxon>Pentapetalae</taxon>
        <taxon>rosids</taxon>
        <taxon>fabids</taxon>
        <taxon>Fabales</taxon>
        <taxon>Fabaceae</taxon>
        <taxon>Papilionoideae</taxon>
        <taxon>50 kb inversion clade</taxon>
        <taxon>dalbergioids sensu lato</taxon>
        <taxon>Dalbergieae</taxon>
        <taxon>Pterocarpus clade</taxon>
        <taxon>Stylosanthes</taxon>
    </lineage>
</organism>
<dbReference type="Proteomes" id="UP001341840">
    <property type="component" value="Unassembled WGS sequence"/>
</dbReference>
<sequence>MVGKRFLALDDAYHDPKDADKPLEATHRRHVSPTIERPDTGRARQQTCKKTGLTSNDMIDNPEGGGPCYFVAYLRGGVVVGEGGIDDIVGIENWIGNVPGYSTGLVARLILSSARLVLF</sequence>